<comment type="caution">
    <text evidence="2">The sequence shown here is derived from an EMBL/GenBank/DDBJ whole genome shotgun (WGS) entry which is preliminary data.</text>
</comment>
<gene>
    <name evidence="2" type="ORF">ABIE13_004651</name>
</gene>
<feature type="transmembrane region" description="Helical" evidence="1">
    <location>
        <begin position="50"/>
        <end position="69"/>
    </location>
</feature>
<feature type="transmembrane region" description="Helical" evidence="1">
    <location>
        <begin position="12"/>
        <end position="38"/>
    </location>
</feature>
<name>A0ABV2QEQ5_9BURK</name>
<keyword evidence="1" id="KW-1133">Transmembrane helix</keyword>
<evidence type="ECO:0000313" key="2">
    <source>
        <dbReference type="EMBL" id="MET4579514.1"/>
    </source>
</evidence>
<accession>A0ABV2QEQ5</accession>
<evidence type="ECO:0000256" key="1">
    <source>
        <dbReference type="SAM" id="Phobius"/>
    </source>
</evidence>
<keyword evidence="1" id="KW-0472">Membrane</keyword>
<dbReference type="EMBL" id="JBEPSH010000010">
    <property type="protein sequence ID" value="MET4579514.1"/>
    <property type="molecule type" value="Genomic_DNA"/>
</dbReference>
<evidence type="ECO:0000313" key="3">
    <source>
        <dbReference type="Proteomes" id="UP001549320"/>
    </source>
</evidence>
<sequence>MINIKNMNVIDLILHAAGFMAPALFVALGVTLLARLFMKTKLSTRGISRQFAINFAVGLAVCVAGLVITGHDGRMWTYAALVLMVATSQWALG</sequence>
<proteinExistence type="predicted"/>
<organism evidence="2 3">
    <name type="scientific">Ottowia thiooxydans</name>
    <dbReference type="NCBI Taxonomy" id="219182"/>
    <lineage>
        <taxon>Bacteria</taxon>
        <taxon>Pseudomonadati</taxon>
        <taxon>Pseudomonadota</taxon>
        <taxon>Betaproteobacteria</taxon>
        <taxon>Burkholderiales</taxon>
        <taxon>Comamonadaceae</taxon>
        <taxon>Ottowia</taxon>
    </lineage>
</organism>
<protein>
    <submittedName>
        <fullName evidence="2">Uncharacterized protein</fullName>
    </submittedName>
</protein>
<keyword evidence="1" id="KW-0812">Transmembrane</keyword>
<feature type="transmembrane region" description="Helical" evidence="1">
    <location>
        <begin position="75"/>
        <end position="92"/>
    </location>
</feature>
<keyword evidence="3" id="KW-1185">Reference proteome</keyword>
<dbReference type="Proteomes" id="UP001549320">
    <property type="component" value="Unassembled WGS sequence"/>
</dbReference>
<reference evidence="2 3" key="1">
    <citation type="submission" date="2024-06" db="EMBL/GenBank/DDBJ databases">
        <title>Sorghum-associated microbial communities from plants grown in Nebraska, USA.</title>
        <authorList>
            <person name="Schachtman D."/>
        </authorList>
    </citation>
    <scope>NUCLEOTIDE SEQUENCE [LARGE SCALE GENOMIC DNA]</scope>
    <source>
        <strain evidence="2 3">2709</strain>
    </source>
</reference>